<dbReference type="AlphaFoldDB" id="A0A8H8BWS3"/>
<dbReference type="OrthoDB" id="3599629at2759"/>
<comment type="caution">
    <text evidence="2">The sequence shown here is derived from an EMBL/GenBank/DDBJ whole genome shotgun (WGS) entry which is preliminary data.</text>
</comment>
<evidence type="ECO:0000313" key="3">
    <source>
        <dbReference type="Proteomes" id="UP000664132"/>
    </source>
</evidence>
<dbReference type="Proteomes" id="UP000664132">
    <property type="component" value="Unassembled WGS sequence"/>
</dbReference>
<reference evidence="2" key="1">
    <citation type="submission" date="2021-02" db="EMBL/GenBank/DDBJ databases">
        <title>Genome sequence Cadophora malorum strain M34.</title>
        <authorList>
            <person name="Stefanovic E."/>
            <person name="Vu D."/>
            <person name="Scully C."/>
            <person name="Dijksterhuis J."/>
            <person name="Roader J."/>
            <person name="Houbraken J."/>
        </authorList>
    </citation>
    <scope>NUCLEOTIDE SEQUENCE</scope>
    <source>
        <strain evidence="2">M34</strain>
    </source>
</reference>
<feature type="region of interest" description="Disordered" evidence="1">
    <location>
        <begin position="32"/>
        <end position="51"/>
    </location>
</feature>
<feature type="compositionally biased region" description="Polar residues" evidence="1">
    <location>
        <begin position="35"/>
        <end position="51"/>
    </location>
</feature>
<name>A0A8H8BWS3_9HELO</name>
<feature type="region of interest" description="Disordered" evidence="1">
    <location>
        <begin position="307"/>
        <end position="332"/>
    </location>
</feature>
<evidence type="ECO:0000313" key="2">
    <source>
        <dbReference type="EMBL" id="KAG4426533.1"/>
    </source>
</evidence>
<gene>
    <name evidence="2" type="ORF">IFR04_000415</name>
</gene>
<keyword evidence="3" id="KW-1185">Reference proteome</keyword>
<protein>
    <submittedName>
        <fullName evidence="2">Uncharacterized protein</fullName>
    </submittedName>
</protein>
<evidence type="ECO:0000256" key="1">
    <source>
        <dbReference type="SAM" id="MobiDB-lite"/>
    </source>
</evidence>
<sequence>MSSNLKTPHLTPLGDEHTAEGLPFSDSPLEEASIAKNSASSVPHCQLPRSDSSSISILQMQDEVPTGTREAFFATADGEGEALGTSPSSVDPTLVNKATPQRLGYNNGYGDLSLLRLVDRKFGVSLDPRPYISNEIPELQALMIGSSGVIVKELDGFVSLKTDQETSLPGLLEDRPAIHKSIKYLHLQWDAEYEGDLGNGFGEWCKSMSNKLELEVLELEIKVTQIELDELWGVWDIGRLCGGCDWSVDARLPWKFPSGTQSKIEASVWSWYGPCLNNGKPMDFPGVLFWPQPQQFPPQHWPARSLLHNNPLGFSQPNPQTTTTAASSSSQRQVNDTQLILWTERPETIDTMDAHNIKATLLRKFRARPTFVVPPGYNTMWDNTTGMPLGAAINKGKNRHTAMSGLKNNFWDGILTILGPGVLGYITPKFWSMGKEGEKFAISLTWCDWKVTFPNDDAREVRQFFETFLRWYAAWPRNNDRLDNTIPIDNAPMYIYIREATMGESKVLRYLATLDDIKRGFNRLYPGGRSRIFDDLYGLPGFPARHQTIHRRDHLIVGDDANNLICPNKTSHND</sequence>
<organism evidence="2 3">
    <name type="scientific">Cadophora malorum</name>
    <dbReference type="NCBI Taxonomy" id="108018"/>
    <lineage>
        <taxon>Eukaryota</taxon>
        <taxon>Fungi</taxon>
        <taxon>Dikarya</taxon>
        <taxon>Ascomycota</taxon>
        <taxon>Pezizomycotina</taxon>
        <taxon>Leotiomycetes</taxon>
        <taxon>Helotiales</taxon>
        <taxon>Ploettnerulaceae</taxon>
        <taxon>Cadophora</taxon>
    </lineage>
</organism>
<dbReference type="EMBL" id="JAFJYH010000002">
    <property type="protein sequence ID" value="KAG4426533.1"/>
    <property type="molecule type" value="Genomic_DNA"/>
</dbReference>
<accession>A0A8H8BWS3</accession>
<feature type="compositionally biased region" description="Low complexity" evidence="1">
    <location>
        <begin position="321"/>
        <end position="330"/>
    </location>
</feature>
<proteinExistence type="predicted"/>
<feature type="region of interest" description="Disordered" evidence="1">
    <location>
        <begin position="1"/>
        <end position="26"/>
    </location>
</feature>